<keyword evidence="6" id="KW-0964">Secreted</keyword>
<dbReference type="InterPro" id="IPR004776">
    <property type="entry name" value="Mem_transp_PIN-like"/>
</dbReference>
<comment type="similarity">
    <text evidence="3">Belongs to the plant self-incompatibility (S1) protein family.</text>
</comment>
<dbReference type="GO" id="GO:0080162">
    <property type="term" value="P:endoplasmic reticulum to cytosol auxin transport"/>
    <property type="evidence" value="ECO:0007669"/>
    <property type="project" value="InterPro"/>
</dbReference>
<evidence type="ECO:0000313" key="17">
    <source>
        <dbReference type="Proteomes" id="UP000245207"/>
    </source>
</evidence>
<keyword evidence="8" id="KW-0732">Signal</keyword>
<dbReference type="AlphaFoldDB" id="A0A2U1Q8V2"/>
<accession>A0A2U1Q8V2</accession>
<keyword evidence="5" id="KW-0713">Self-incompatibility</keyword>
<evidence type="ECO:0000256" key="7">
    <source>
        <dbReference type="ARBA" id="ARBA00022692"/>
    </source>
</evidence>
<protein>
    <submittedName>
        <fullName evidence="16">Auxin efflux carrier</fullName>
    </submittedName>
</protein>
<feature type="transmembrane region" description="Helical" evidence="15">
    <location>
        <begin position="184"/>
        <end position="202"/>
    </location>
</feature>
<dbReference type="GO" id="GO:0009734">
    <property type="term" value="P:auxin-activated signaling pathway"/>
    <property type="evidence" value="ECO:0007669"/>
    <property type="project" value="UniProtKB-KW"/>
</dbReference>
<comment type="function">
    <text evidence="13">Involved in cellular auxin homeostasis by regulating auxin metabolism. Regulates intracellular auxin accumulation at the endoplasmic reticulum and thus auxin availability for nuclear auxin signaling.</text>
</comment>
<feature type="transmembrane region" description="Helical" evidence="15">
    <location>
        <begin position="249"/>
        <end position="268"/>
    </location>
</feature>
<proteinExistence type="inferred from homology"/>
<keyword evidence="4" id="KW-0813">Transport</keyword>
<keyword evidence="12" id="KW-0927">Auxin signaling pathway</keyword>
<dbReference type="InterPro" id="IPR010264">
    <property type="entry name" value="Self-incomp_S1"/>
</dbReference>
<dbReference type="OrthoDB" id="191139at2759"/>
<comment type="subcellular location">
    <subcellularLocation>
        <location evidence="1">Endoplasmic reticulum membrane</location>
        <topology evidence="1">Multi-pass membrane protein</topology>
    </subcellularLocation>
    <subcellularLocation>
        <location evidence="2">Secreted</location>
    </subcellularLocation>
</comment>
<dbReference type="PANTHER" id="PTHR31651:SF3">
    <property type="entry name" value="PROTEIN PIN-LIKES 7"/>
    <property type="match status" value="1"/>
</dbReference>
<evidence type="ECO:0000256" key="2">
    <source>
        <dbReference type="ARBA" id="ARBA00004613"/>
    </source>
</evidence>
<name>A0A2U1Q8V2_ARTAN</name>
<dbReference type="Pfam" id="PF05938">
    <property type="entry name" value="Self-incomp_S1"/>
    <property type="match status" value="1"/>
</dbReference>
<evidence type="ECO:0000256" key="13">
    <source>
        <dbReference type="ARBA" id="ARBA00025100"/>
    </source>
</evidence>
<evidence type="ECO:0000256" key="10">
    <source>
        <dbReference type="ARBA" id="ARBA00022989"/>
    </source>
</evidence>
<keyword evidence="17" id="KW-1185">Reference proteome</keyword>
<evidence type="ECO:0000256" key="15">
    <source>
        <dbReference type="SAM" id="Phobius"/>
    </source>
</evidence>
<keyword evidence="9" id="KW-0256">Endoplasmic reticulum</keyword>
<reference evidence="16 17" key="1">
    <citation type="journal article" date="2018" name="Mol. Plant">
        <title>The genome of Artemisia annua provides insight into the evolution of Asteraceae family and artemisinin biosynthesis.</title>
        <authorList>
            <person name="Shen Q."/>
            <person name="Zhang L."/>
            <person name="Liao Z."/>
            <person name="Wang S."/>
            <person name="Yan T."/>
            <person name="Shi P."/>
            <person name="Liu M."/>
            <person name="Fu X."/>
            <person name="Pan Q."/>
            <person name="Wang Y."/>
            <person name="Lv Z."/>
            <person name="Lu X."/>
            <person name="Zhang F."/>
            <person name="Jiang W."/>
            <person name="Ma Y."/>
            <person name="Chen M."/>
            <person name="Hao X."/>
            <person name="Li L."/>
            <person name="Tang Y."/>
            <person name="Lv G."/>
            <person name="Zhou Y."/>
            <person name="Sun X."/>
            <person name="Brodelius P.E."/>
            <person name="Rose J.K.C."/>
            <person name="Tang K."/>
        </authorList>
    </citation>
    <scope>NUCLEOTIDE SEQUENCE [LARGE SCALE GENOMIC DNA]</scope>
    <source>
        <strain evidence="17">cv. Huhao1</strain>
        <tissue evidence="16">Leaf</tissue>
    </source>
</reference>
<dbReference type="STRING" id="35608.A0A2U1Q8V2"/>
<evidence type="ECO:0000256" key="4">
    <source>
        <dbReference type="ARBA" id="ARBA00022448"/>
    </source>
</evidence>
<comment type="similarity">
    <text evidence="14">Belongs to the auxin efflux carrier (TC 2.A.69.2) family.</text>
</comment>
<evidence type="ECO:0000256" key="3">
    <source>
        <dbReference type="ARBA" id="ARBA00005581"/>
    </source>
</evidence>
<dbReference type="Pfam" id="PF03547">
    <property type="entry name" value="Mem_trans"/>
    <property type="match status" value="1"/>
</dbReference>
<dbReference type="EMBL" id="PKPP01000315">
    <property type="protein sequence ID" value="PWA94440.1"/>
    <property type="molecule type" value="Genomic_DNA"/>
</dbReference>
<dbReference type="InterPro" id="IPR045033">
    <property type="entry name" value="PILS1/3/4/5/7"/>
</dbReference>
<dbReference type="Proteomes" id="UP000245207">
    <property type="component" value="Unassembled WGS sequence"/>
</dbReference>
<feature type="transmembrane region" description="Helical" evidence="15">
    <location>
        <begin position="214"/>
        <end position="234"/>
    </location>
</feature>
<evidence type="ECO:0000256" key="5">
    <source>
        <dbReference type="ARBA" id="ARBA00022471"/>
    </source>
</evidence>
<evidence type="ECO:0000256" key="1">
    <source>
        <dbReference type="ARBA" id="ARBA00004477"/>
    </source>
</evidence>
<dbReference type="GO" id="GO:0005789">
    <property type="term" value="C:endoplasmic reticulum membrane"/>
    <property type="evidence" value="ECO:0007669"/>
    <property type="project" value="UniProtKB-SubCell"/>
</dbReference>
<evidence type="ECO:0000256" key="11">
    <source>
        <dbReference type="ARBA" id="ARBA00023136"/>
    </source>
</evidence>
<sequence>MATDYFNILSSDTRKSLNKYFRGNLGKILLIIVPAICTEGGSPFGEHSVSLIRHSPWCDDTQIQGLVSKDVKKGSFSSKVVDILHTVLEELLAPPTLGSVLVLGATPWLKNLVIGDNGPLRVIQDSVTLLGDGTIPCITLILGGNVIQGLRRASIKPVIIITMIFVRFVILPMIRILVIKPATSLGLLPSDPLFSFVLLIQYTVSPAMNISKQFLLCSEITNATHVILIFWYTGTMTQLFNVGQEECSVLTMWCYLVAAIALTGWSTIKDPIHVHIKSEDDDLGDHILAFNQNENWGFCENVWRTTMFYADFKWNGKTALFGVFDKNVVKHCTKFSFRKPRVCVWIVRDDGFYVGRGRAPFTDGYTKMHDWS</sequence>
<evidence type="ECO:0000256" key="9">
    <source>
        <dbReference type="ARBA" id="ARBA00022824"/>
    </source>
</evidence>
<comment type="caution">
    <text evidence="16">The sequence shown here is derived from an EMBL/GenBank/DDBJ whole genome shotgun (WGS) entry which is preliminary data.</text>
</comment>
<dbReference type="GO" id="GO:0060320">
    <property type="term" value="P:rejection of self pollen"/>
    <property type="evidence" value="ECO:0007669"/>
    <property type="project" value="UniProtKB-KW"/>
</dbReference>
<evidence type="ECO:0000256" key="12">
    <source>
        <dbReference type="ARBA" id="ARBA00023294"/>
    </source>
</evidence>
<dbReference type="PANTHER" id="PTHR31651">
    <property type="match status" value="1"/>
</dbReference>
<evidence type="ECO:0000313" key="16">
    <source>
        <dbReference type="EMBL" id="PWA94440.1"/>
    </source>
</evidence>
<keyword evidence="7 15" id="KW-0812">Transmembrane</keyword>
<keyword evidence="11 15" id="KW-0472">Membrane</keyword>
<evidence type="ECO:0000256" key="14">
    <source>
        <dbReference type="ARBA" id="ARBA00025752"/>
    </source>
</evidence>
<organism evidence="16 17">
    <name type="scientific">Artemisia annua</name>
    <name type="common">Sweet wormwood</name>
    <dbReference type="NCBI Taxonomy" id="35608"/>
    <lineage>
        <taxon>Eukaryota</taxon>
        <taxon>Viridiplantae</taxon>
        <taxon>Streptophyta</taxon>
        <taxon>Embryophyta</taxon>
        <taxon>Tracheophyta</taxon>
        <taxon>Spermatophyta</taxon>
        <taxon>Magnoliopsida</taxon>
        <taxon>eudicotyledons</taxon>
        <taxon>Gunneridae</taxon>
        <taxon>Pentapetalae</taxon>
        <taxon>asterids</taxon>
        <taxon>campanulids</taxon>
        <taxon>Asterales</taxon>
        <taxon>Asteraceae</taxon>
        <taxon>Asteroideae</taxon>
        <taxon>Anthemideae</taxon>
        <taxon>Artemisiinae</taxon>
        <taxon>Artemisia</taxon>
    </lineage>
</organism>
<feature type="transmembrane region" description="Helical" evidence="15">
    <location>
        <begin position="158"/>
        <end position="178"/>
    </location>
</feature>
<dbReference type="GO" id="GO:0005576">
    <property type="term" value="C:extracellular region"/>
    <property type="evidence" value="ECO:0007669"/>
    <property type="project" value="UniProtKB-SubCell"/>
</dbReference>
<gene>
    <name evidence="16" type="ORF">CTI12_AA061430</name>
</gene>
<evidence type="ECO:0000256" key="8">
    <source>
        <dbReference type="ARBA" id="ARBA00022729"/>
    </source>
</evidence>
<evidence type="ECO:0000256" key="6">
    <source>
        <dbReference type="ARBA" id="ARBA00022525"/>
    </source>
</evidence>
<keyword evidence="10 15" id="KW-1133">Transmembrane helix</keyword>